<evidence type="ECO:0000313" key="3">
    <source>
        <dbReference type="Proteomes" id="UP001219525"/>
    </source>
</evidence>
<dbReference type="Proteomes" id="UP001219525">
    <property type="component" value="Unassembled WGS sequence"/>
</dbReference>
<dbReference type="EMBL" id="JARJCW010000123">
    <property type="protein sequence ID" value="KAJ7192187.1"/>
    <property type="molecule type" value="Genomic_DNA"/>
</dbReference>
<organism evidence="2 3">
    <name type="scientific">Mycena pura</name>
    <dbReference type="NCBI Taxonomy" id="153505"/>
    <lineage>
        <taxon>Eukaryota</taxon>
        <taxon>Fungi</taxon>
        <taxon>Dikarya</taxon>
        <taxon>Basidiomycota</taxon>
        <taxon>Agaricomycotina</taxon>
        <taxon>Agaricomycetes</taxon>
        <taxon>Agaricomycetidae</taxon>
        <taxon>Agaricales</taxon>
        <taxon>Marasmiineae</taxon>
        <taxon>Mycenaceae</taxon>
        <taxon>Mycena</taxon>
    </lineage>
</organism>
<keyword evidence="3" id="KW-1185">Reference proteome</keyword>
<evidence type="ECO:0000313" key="2">
    <source>
        <dbReference type="EMBL" id="KAJ7192187.1"/>
    </source>
</evidence>
<name>A0AAD6UTT9_9AGAR</name>
<dbReference type="AlphaFoldDB" id="A0AAD6UTT9"/>
<accession>A0AAD6UTT9</accession>
<feature type="region of interest" description="Disordered" evidence="1">
    <location>
        <begin position="29"/>
        <end position="64"/>
    </location>
</feature>
<protein>
    <submittedName>
        <fullName evidence="2">Uncharacterized protein</fullName>
    </submittedName>
</protein>
<evidence type="ECO:0000256" key="1">
    <source>
        <dbReference type="SAM" id="MobiDB-lite"/>
    </source>
</evidence>
<feature type="compositionally biased region" description="Polar residues" evidence="1">
    <location>
        <begin position="55"/>
        <end position="64"/>
    </location>
</feature>
<gene>
    <name evidence="2" type="ORF">GGX14DRAFT_406586</name>
</gene>
<proteinExistence type="predicted"/>
<comment type="caution">
    <text evidence="2">The sequence shown here is derived from an EMBL/GenBank/DDBJ whole genome shotgun (WGS) entry which is preliminary data.</text>
</comment>
<reference evidence="2" key="1">
    <citation type="submission" date="2023-03" db="EMBL/GenBank/DDBJ databases">
        <title>Massive genome expansion in bonnet fungi (Mycena s.s.) driven by repeated elements and novel gene families across ecological guilds.</title>
        <authorList>
            <consortium name="Lawrence Berkeley National Laboratory"/>
            <person name="Harder C.B."/>
            <person name="Miyauchi S."/>
            <person name="Viragh M."/>
            <person name="Kuo A."/>
            <person name="Thoen E."/>
            <person name="Andreopoulos B."/>
            <person name="Lu D."/>
            <person name="Skrede I."/>
            <person name="Drula E."/>
            <person name="Henrissat B."/>
            <person name="Morin E."/>
            <person name="Kohler A."/>
            <person name="Barry K."/>
            <person name="LaButti K."/>
            <person name="Morin E."/>
            <person name="Salamov A."/>
            <person name="Lipzen A."/>
            <person name="Mereny Z."/>
            <person name="Hegedus B."/>
            <person name="Baldrian P."/>
            <person name="Stursova M."/>
            <person name="Weitz H."/>
            <person name="Taylor A."/>
            <person name="Grigoriev I.V."/>
            <person name="Nagy L.G."/>
            <person name="Martin F."/>
            <person name="Kauserud H."/>
        </authorList>
    </citation>
    <scope>NUCLEOTIDE SEQUENCE</scope>
    <source>
        <strain evidence="2">9144</strain>
    </source>
</reference>
<sequence>MSSSPPITPLRSEFPADLTALMFAVSPVRAGVRRPRPDTDDENGDDFLSSPRPPNTTGATSVNANDLNAVRRYATRKRLKTEMMPDIDEFYSGPIAPQLSEGFIFVNQLLTLQKIDEFTTLAPGWEISKDLQVNISSVCYGAALSPSARLYKGDALIATVLKIILDRGFDIPKNIDSNAAMKRKLTTAIKNSLTEARSQIKKDIAKSVCIKATKSEKTQKPTMTNATKHQSLIVLAETIGRHCDDGFLVTPEFCARVALMRRVYMKNNSDNFWSILGDELDVIHRAASTTVDPVTGKLPTAPEAAKRVSKAFRGILDHDRKSHGDPSDKANDAINTMPTQADAHQIMINDALQLTTASGADTASGDE</sequence>